<keyword evidence="2" id="KW-1185">Reference proteome</keyword>
<dbReference type="AlphaFoldDB" id="A0A428PXV6"/>
<proteinExistence type="predicted"/>
<dbReference type="EMBL" id="NKCI01000078">
    <property type="protein sequence ID" value="RSL57917.1"/>
    <property type="molecule type" value="Genomic_DNA"/>
</dbReference>
<dbReference type="Proteomes" id="UP000288168">
    <property type="component" value="Unassembled WGS sequence"/>
</dbReference>
<accession>A0A428PXV6</accession>
<reference evidence="1 2" key="1">
    <citation type="submission" date="2017-06" db="EMBL/GenBank/DDBJ databases">
        <title>Comparative genomic analysis of Ambrosia Fusariam Clade fungi.</title>
        <authorList>
            <person name="Stajich J.E."/>
            <person name="Carrillo J."/>
            <person name="Kijimoto T."/>
            <person name="Eskalen A."/>
            <person name="O'Donnell K."/>
            <person name="Kasson M."/>
        </authorList>
    </citation>
    <scope>NUCLEOTIDE SEQUENCE [LARGE SCALE GENOMIC DNA]</scope>
    <source>
        <strain evidence="1 2">NRRL62584</strain>
    </source>
</reference>
<evidence type="ECO:0000313" key="2">
    <source>
        <dbReference type="Proteomes" id="UP000288168"/>
    </source>
</evidence>
<protein>
    <submittedName>
        <fullName evidence="1">Uncharacterized protein</fullName>
    </submittedName>
</protein>
<evidence type="ECO:0000313" key="1">
    <source>
        <dbReference type="EMBL" id="RSL57917.1"/>
    </source>
</evidence>
<sequence length="116" mass="12622">MILLQCSFTHTPRIHALLLLLLLHLQILVPRFFRFPGLSPSPHSSLASPASRVSTLKLQVQGGRVVLRSTATIGNPILLPAFIFISFPELETLTPRTLAEPPREAPGRVTAIVSPG</sequence>
<comment type="caution">
    <text evidence="1">The sequence shown here is derived from an EMBL/GenBank/DDBJ whole genome shotgun (WGS) entry which is preliminary data.</text>
</comment>
<gene>
    <name evidence="1" type="ORF">CEP54_008035</name>
</gene>
<organism evidence="1 2">
    <name type="scientific">Fusarium duplospermum</name>
    <dbReference type="NCBI Taxonomy" id="1325734"/>
    <lineage>
        <taxon>Eukaryota</taxon>
        <taxon>Fungi</taxon>
        <taxon>Dikarya</taxon>
        <taxon>Ascomycota</taxon>
        <taxon>Pezizomycotina</taxon>
        <taxon>Sordariomycetes</taxon>
        <taxon>Hypocreomycetidae</taxon>
        <taxon>Hypocreales</taxon>
        <taxon>Nectriaceae</taxon>
        <taxon>Fusarium</taxon>
        <taxon>Fusarium solani species complex</taxon>
    </lineage>
</organism>
<name>A0A428PXV6_9HYPO</name>